<dbReference type="PIRSF" id="PIRSF012509">
    <property type="entry name" value="CamS"/>
    <property type="match status" value="1"/>
</dbReference>
<dbReference type="CDD" id="cd13441">
    <property type="entry name" value="CamS_repeat_1"/>
    <property type="match status" value="1"/>
</dbReference>
<feature type="signal peptide" evidence="1">
    <location>
        <begin position="1"/>
        <end position="22"/>
    </location>
</feature>
<dbReference type="CDD" id="cd13440">
    <property type="entry name" value="CamS_repeat_2"/>
    <property type="match status" value="1"/>
</dbReference>
<dbReference type="PROSITE" id="PS51257">
    <property type="entry name" value="PROKAR_LIPOPROTEIN"/>
    <property type="match status" value="1"/>
</dbReference>
<keyword evidence="1" id="KW-0732">Signal</keyword>
<evidence type="ECO:0008006" key="4">
    <source>
        <dbReference type="Google" id="ProtNLM"/>
    </source>
</evidence>
<protein>
    <recommendedName>
        <fullName evidence="4">CamS family sex pheromone protein</fullName>
    </recommendedName>
</protein>
<reference evidence="2 3" key="1">
    <citation type="submission" date="2017-08" db="EMBL/GenBank/DDBJ databases">
        <title>Virgibacillus indicus sp. nov. and Virgibacillus profoundi sp. nov, two moderately halophilic bacteria isolated from marine sediment by using the Microfluidic Streak Plate.</title>
        <authorList>
            <person name="Xu B."/>
            <person name="Hu B."/>
            <person name="Wang J."/>
            <person name="Zhu Y."/>
            <person name="Huang L."/>
            <person name="Du W."/>
            <person name="Huang Y."/>
        </authorList>
    </citation>
    <scope>NUCLEOTIDE SEQUENCE [LARGE SCALE GENOMIC DNA]</scope>
    <source>
        <strain evidence="2 3">IO3-P3-H5</strain>
    </source>
</reference>
<evidence type="ECO:0000313" key="3">
    <source>
        <dbReference type="Proteomes" id="UP000218887"/>
    </source>
</evidence>
<comment type="caution">
    <text evidence="2">The sequence shown here is derived from an EMBL/GenBank/DDBJ whole genome shotgun (WGS) entry which is preliminary data.</text>
</comment>
<keyword evidence="3" id="KW-1185">Reference proteome</keyword>
<sequence length="375" mass="43155">MKKISILLVCTLLLLTSCAPNMNDEEVLQNDESEEEVSIVPSHQLSEENYKMVLPYKVSEARGVITNQVANRLDIDEMEQGLRRHSKEVFDPKQYFFQEGQYLTSDRLFEWIDEWNPVIEEELEGLDDEDQEDIHRENPRYLSHILEQNYLQKEGEENNVELKGMSIGIALKSVYQFHTESRGPYFEDIGMDEMMEQGNKIAQKLIEELRQIEGLQDVPIMIALYREEDQASPVPGNFVAKTNVPGGSASIGEWDSVDEENILFPSDEGKEKYFDDHEIVTNFGNEIATFFPNYTGIIGKGFYVNGELQKMTIEIPIEFYGKGEVIGFTQFAYSLVQEMFSDYFDLEIKVTTSDQIESLIYRKAGAESPTIHIFH</sequence>
<dbReference type="InterPro" id="IPR011426">
    <property type="entry name" value="CamS"/>
</dbReference>
<evidence type="ECO:0000313" key="2">
    <source>
        <dbReference type="EMBL" id="PAV28007.1"/>
    </source>
</evidence>
<gene>
    <name evidence="2" type="ORF">CIL05_19295</name>
</gene>
<dbReference type="AlphaFoldDB" id="A0A2A2I8P5"/>
<organism evidence="2 3">
    <name type="scientific">Virgibacillus profundi</name>
    <dbReference type="NCBI Taxonomy" id="2024555"/>
    <lineage>
        <taxon>Bacteria</taxon>
        <taxon>Bacillati</taxon>
        <taxon>Bacillota</taxon>
        <taxon>Bacilli</taxon>
        <taxon>Bacillales</taxon>
        <taxon>Bacillaceae</taxon>
        <taxon>Virgibacillus</taxon>
    </lineage>
</organism>
<name>A0A2A2I8P5_9BACI</name>
<dbReference type="Pfam" id="PF07537">
    <property type="entry name" value="CamS"/>
    <property type="match status" value="1"/>
</dbReference>
<accession>A0A2A2I8P5</accession>
<dbReference type="RefSeq" id="WP_095657170.1">
    <property type="nucleotide sequence ID" value="NZ_NPOA01000016.1"/>
</dbReference>
<feature type="chain" id="PRO_5039565435" description="CamS family sex pheromone protein" evidence="1">
    <location>
        <begin position="23"/>
        <end position="375"/>
    </location>
</feature>
<dbReference type="OrthoDB" id="9795361at2"/>
<proteinExistence type="predicted"/>
<evidence type="ECO:0000256" key="1">
    <source>
        <dbReference type="SAM" id="SignalP"/>
    </source>
</evidence>
<dbReference type="EMBL" id="NPOA01000016">
    <property type="protein sequence ID" value="PAV28007.1"/>
    <property type="molecule type" value="Genomic_DNA"/>
</dbReference>
<dbReference type="Proteomes" id="UP000218887">
    <property type="component" value="Unassembled WGS sequence"/>
</dbReference>
<dbReference type="Gene3D" id="3.10.570.10">
    <property type="entry name" value="sex pheromone staph- cam373 precursor domain"/>
    <property type="match status" value="1"/>
</dbReference>